<evidence type="ECO:0000313" key="2">
    <source>
        <dbReference type="Proteomes" id="UP000826661"/>
    </source>
</evidence>
<dbReference type="EMBL" id="CP075864">
    <property type="protein sequence ID" value="QYS93244.1"/>
    <property type="molecule type" value="Genomic_DNA"/>
</dbReference>
<organism evidence="1 2">
    <name type="scientific">Trichoderma simmonsii</name>
    <dbReference type="NCBI Taxonomy" id="1491479"/>
    <lineage>
        <taxon>Eukaryota</taxon>
        <taxon>Fungi</taxon>
        <taxon>Dikarya</taxon>
        <taxon>Ascomycota</taxon>
        <taxon>Pezizomycotina</taxon>
        <taxon>Sordariomycetes</taxon>
        <taxon>Hypocreomycetidae</taxon>
        <taxon>Hypocreales</taxon>
        <taxon>Hypocreaceae</taxon>
        <taxon>Trichoderma</taxon>
    </lineage>
</organism>
<name>A0A8G0L4P6_9HYPO</name>
<dbReference type="Proteomes" id="UP000826661">
    <property type="component" value="Chromosome I"/>
</dbReference>
<evidence type="ECO:0000313" key="1">
    <source>
        <dbReference type="EMBL" id="QYS93244.1"/>
    </source>
</evidence>
<gene>
    <name evidence="1" type="ORF">H0G86_000629</name>
</gene>
<reference evidence="1 2" key="1">
    <citation type="journal article" date="2021" name="BMC Genomics">
        <title>Telomere-to-telomere genome assembly of asparaginase-producing Trichoderma simmonsii.</title>
        <authorList>
            <person name="Chung D."/>
            <person name="Kwon Y.M."/>
            <person name="Yang Y."/>
        </authorList>
    </citation>
    <scope>NUCLEOTIDE SEQUENCE [LARGE SCALE GENOMIC DNA]</scope>
    <source>
        <strain evidence="1 2">GH-Sj1</strain>
    </source>
</reference>
<accession>A0A8G0L4P6</accession>
<sequence>MGRFSFAEAKPQRLKKANRGNSSLRYWRAAMKGCIFTSLSVSLSLPQLDPCHVRHKTTYKGSLRDHITSALVPETRCRSAELYKLPFLGRYFYAKYFIMLLPAQ</sequence>
<keyword evidence="2" id="KW-1185">Reference proteome</keyword>
<proteinExistence type="predicted"/>
<protein>
    <submittedName>
        <fullName evidence="1">Uncharacterized protein</fullName>
    </submittedName>
</protein>
<dbReference type="AlphaFoldDB" id="A0A8G0L4P6"/>